<reference evidence="1 2" key="1">
    <citation type="journal article" date="2023" name="Plants (Basel)">
        <title>Bridging the Gap: Combining Genomics and Transcriptomics Approaches to Understand Stylosanthes scabra, an Orphan Legume from the Brazilian Caatinga.</title>
        <authorList>
            <person name="Ferreira-Neto J.R.C."/>
            <person name="da Silva M.D."/>
            <person name="Binneck E."/>
            <person name="de Melo N.F."/>
            <person name="da Silva R.H."/>
            <person name="de Melo A.L.T.M."/>
            <person name="Pandolfi V."/>
            <person name="Bustamante F.O."/>
            <person name="Brasileiro-Vidal A.C."/>
            <person name="Benko-Iseppon A.M."/>
        </authorList>
    </citation>
    <scope>NUCLEOTIDE SEQUENCE [LARGE SCALE GENOMIC DNA]</scope>
    <source>
        <tissue evidence="1">Leaves</tissue>
    </source>
</reference>
<accession>A0ABU6RIZ2</accession>
<evidence type="ECO:0000313" key="2">
    <source>
        <dbReference type="Proteomes" id="UP001341840"/>
    </source>
</evidence>
<name>A0ABU6RIZ2_9FABA</name>
<proteinExistence type="predicted"/>
<dbReference type="PANTHER" id="PTHR47382">
    <property type="entry name" value="U-BOX DOMAIN-CONTAINING PROTEIN 52-LIKE"/>
    <property type="match status" value="1"/>
</dbReference>
<organism evidence="1 2">
    <name type="scientific">Stylosanthes scabra</name>
    <dbReference type="NCBI Taxonomy" id="79078"/>
    <lineage>
        <taxon>Eukaryota</taxon>
        <taxon>Viridiplantae</taxon>
        <taxon>Streptophyta</taxon>
        <taxon>Embryophyta</taxon>
        <taxon>Tracheophyta</taxon>
        <taxon>Spermatophyta</taxon>
        <taxon>Magnoliopsida</taxon>
        <taxon>eudicotyledons</taxon>
        <taxon>Gunneridae</taxon>
        <taxon>Pentapetalae</taxon>
        <taxon>rosids</taxon>
        <taxon>fabids</taxon>
        <taxon>Fabales</taxon>
        <taxon>Fabaceae</taxon>
        <taxon>Papilionoideae</taxon>
        <taxon>50 kb inversion clade</taxon>
        <taxon>dalbergioids sensu lato</taxon>
        <taxon>Dalbergieae</taxon>
        <taxon>Pterocarpus clade</taxon>
        <taxon>Stylosanthes</taxon>
    </lineage>
</organism>
<gene>
    <name evidence="1" type="ORF">PIB30_055312</name>
</gene>
<dbReference type="InterPro" id="IPR014729">
    <property type="entry name" value="Rossmann-like_a/b/a_fold"/>
</dbReference>
<dbReference type="Proteomes" id="UP001341840">
    <property type="component" value="Unassembled WGS sequence"/>
</dbReference>
<dbReference type="CDD" id="cd01989">
    <property type="entry name" value="USP_STK_Ubox_N"/>
    <property type="match status" value="1"/>
</dbReference>
<dbReference type="SUPFAM" id="SSF52402">
    <property type="entry name" value="Adenine nucleotide alpha hydrolases-like"/>
    <property type="match status" value="1"/>
</dbReference>
<comment type="caution">
    <text evidence="1">The sequence shown here is derived from an EMBL/GenBank/DDBJ whole genome shotgun (WGS) entry which is preliminary data.</text>
</comment>
<sequence length="265" mass="30467">MKKKNRRNQVFDFDHNKRCIITSDYEIEESSEDLFEISLNNLEEEEEDLFSIDIENVRDVVVHVAVGHNGESSMEALLWALKHYVTPFTILHLIHVLPQITLIPTPFGKIPRKLVNEQCVDTYLTEEKSKRKLLLQKFIDLCNLKKVKVEMLLIEGDNVTKAIVELVNNLHIKKLVIGTSKYNLRRRQGIASKVVKNLAVKCDVKIICEGEEVIDQIIGIECSSSPPSNDVNNCRVSQTEDECIESVPLIQLMQNSMRAFRPRFH</sequence>
<dbReference type="Gene3D" id="3.40.50.620">
    <property type="entry name" value="HUPs"/>
    <property type="match status" value="1"/>
</dbReference>
<protein>
    <submittedName>
        <fullName evidence="1">Uncharacterized protein</fullName>
    </submittedName>
</protein>
<dbReference type="EMBL" id="JASCZI010030638">
    <property type="protein sequence ID" value="MED6124046.1"/>
    <property type="molecule type" value="Genomic_DNA"/>
</dbReference>
<dbReference type="PANTHER" id="PTHR47382:SF4">
    <property type="entry name" value="AMINOACYLTRANSFERASE, E1 UBIQUITIN-ACTIVATING ENZYME-RELATED"/>
    <property type="match status" value="1"/>
</dbReference>
<evidence type="ECO:0000313" key="1">
    <source>
        <dbReference type="EMBL" id="MED6124046.1"/>
    </source>
</evidence>
<keyword evidence="2" id="KW-1185">Reference proteome</keyword>